<evidence type="ECO:0000256" key="1">
    <source>
        <dbReference type="SAM" id="SignalP"/>
    </source>
</evidence>
<keyword evidence="3" id="KW-1185">Reference proteome</keyword>
<keyword evidence="1" id="KW-0732">Signal</keyword>
<reference evidence="2" key="1">
    <citation type="submission" date="2022-07" db="EMBL/GenBank/DDBJ databases">
        <title>Taxonomy of Novel Oxalotrophic and Methylotrophic Bacteria.</title>
        <authorList>
            <person name="Sahin N."/>
            <person name="Tani A."/>
        </authorList>
    </citation>
    <scope>NUCLEOTIDE SEQUENCE</scope>
    <source>
        <strain evidence="2">Y10</strain>
    </source>
</reference>
<dbReference type="EMBL" id="BRVO01000004">
    <property type="protein sequence ID" value="GLB50741.1"/>
    <property type="molecule type" value="Genomic_DNA"/>
</dbReference>
<name>A0ABQ5MN47_9FLAO</name>
<organism evidence="2 3">
    <name type="scientific">Neptunitalea lumnitzerae</name>
    <dbReference type="NCBI Taxonomy" id="2965509"/>
    <lineage>
        <taxon>Bacteria</taxon>
        <taxon>Pseudomonadati</taxon>
        <taxon>Bacteroidota</taxon>
        <taxon>Flavobacteriia</taxon>
        <taxon>Flavobacteriales</taxon>
        <taxon>Flavobacteriaceae</taxon>
        <taxon>Neptunitalea</taxon>
    </lineage>
</organism>
<accession>A0ABQ5MN47</accession>
<feature type="signal peptide" evidence="1">
    <location>
        <begin position="1"/>
        <end position="20"/>
    </location>
</feature>
<evidence type="ECO:0008006" key="4">
    <source>
        <dbReference type="Google" id="ProtNLM"/>
    </source>
</evidence>
<sequence>MKTKLNIFLILGFFTLCSVAQTDIDLELESKKKKDFALAINGSALGVGAEIGMSLNEQFSLRLRGNYLNLENAMTGEEEVIGGEDFLVDAGPKSTQFDLSIEYLPFRSSSFKLVGGLGYFIEGDLSVRSNNVSGYSYKEMQIQAEDVGSVIFNIDYSGIAPYLGFGFGRAIPRKRVGVGFEIGTFYLGEPEGSILATELLAENTVVNLDKFQQDISDYRWYPFLNFRIAVNLTK</sequence>
<feature type="chain" id="PRO_5047088516" description="Outer membrane protein beta-barrel domain-containing protein" evidence="1">
    <location>
        <begin position="21"/>
        <end position="234"/>
    </location>
</feature>
<dbReference type="Proteomes" id="UP001143543">
    <property type="component" value="Unassembled WGS sequence"/>
</dbReference>
<evidence type="ECO:0000313" key="2">
    <source>
        <dbReference type="EMBL" id="GLB50741.1"/>
    </source>
</evidence>
<proteinExistence type="predicted"/>
<protein>
    <recommendedName>
        <fullName evidence="4">Outer membrane protein beta-barrel domain-containing protein</fullName>
    </recommendedName>
</protein>
<comment type="caution">
    <text evidence="2">The sequence shown here is derived from an EMBL/GenBank/DDBJ whole genome shotgun (WGS) entry which is preliminary data.</text>
</comment>
<dbReference type="RefSeq" id="WP_281766373.1">
    <property type="nucleotide sequence ID" value="NZ_BRVO01000004.1"/>
</dbReference>
<gene>
    <name evidence="2" type="ORF">Y10_31090</name>
</gene>
<evidence type="ECO:0000313" key="3">
    <source>
        <dbReference type="Proteomes" id="UP001143543"/>
    </source>
</evidence>
<dbReference type="Gene3D" id="2.40.160.170">
    <property type="match status" value="1"/>
</dbReference>